<keyword evidence="2" id="KW-1185">Reference proteome</keyword>
<reference evidence="1 2" key="1">
    <citation type="submission" date="2019-07" db="EMBL/GenBank/DDBJ databases">
        <title>Bacillus alkalisoli sp. nov. isolated from saline soil.</title>
        <authorList>
            <person name="Sun J.-Q."/>
            <person name="Xu L."/>
        </authorList>
    </citation>
    <scope>NUCLEOTIDE SEQUENCE [LARGE SCALE GENOMIC DNA]</scope>
    <source>
        <strain evidence="1 2">M4U3P1</strain>
        <plasmid evidence="1 2">unnamed1</plasmid>
    </source>
</reference>
<evidence type="ECO:0000313" key="2">
    <source>
        <dbReference type="Proteomes" id="UP000318138"/>
    </source>
</evidence>
<keyword evidence="1" id="KW-0614">Plasmid</keyword>
<proteinExistence type="predicted"/>
<dbReference type="Proteomes" id="UP000318138">
    <property type="component" value="Plasmid unnamed1"/>
</dbReference>
<dbReference type="KEGG" id="psua:FLK61_00380"/>
<sequence length="134" mass="16038">MGKNKRIPLFNVRTTQMSDEMYDFVLEQISTFSKGKSKGTFREYAFQLIERDMQQQKEEQQNREKDRHVHDELIAMREEMKKEFRDLRKKIDQGSIYVEHKTADPKSASETIEEGQLITEKITGTIEEEYDYDF</sequence>
<name>A0A856MBR5_9BACI</name>
<gene>
    <name evidence="1" type="ORF">FLK61_00380</name>
</gene>
<dbReference type="AlphaFoldDB" id="A0A856MBR5"/>
<organism evidence="1 2">
    <name type="scientific">Paenalkalicoccus suaedae</name>
    <dbReference type="NCBI Taxonomy" id="2592382"/>
    <lineage>
        <taxon>Bacteria</taxon>
        <taxon>Bacillati</taxon>
        <taxon>Bacillota</taxon>
        <taxon>Bacilli</taxon>
        <taxon>Bacillales</taxon>
        <taxon>Bacillaceae</taxon>
        <taxon>Paenalkalicoccus</taxon>
    </lineage>
</organism>
<accession>A0A856MBR5</accession>
<dbReference type="GeneID" id="39574246"/>
<protein>
    <submittedName>
        <fullName evidence="1">Uncharacterized protein</fullName>
    </submittedName>
</protein>
<evidence type="ECO:0000313" key="1">
    <source>
        <dbReference type="EMBL" id="QDK92307.1"/>
    </source>
</evidence>
<dbReference type="RefSeq" id="WP_013603290.1">
    <property type="nucleotide sequence ID" value="NZ_CP041370.1"/>
</dbReference>
<geneLocation type="plasmid" evidence="1 2">
    <name>unnamed1</name>
</geneLocation>
<dbReference type="EMBL" id="CP041370">
    <property type="protein sequence ID" value="QDK92307.1"/>
    <property type="molecule type" value="Genomic_DNA"/>
</dbReference>